<dbReference type="AlphaFoldDB" id="A0A9E6MVW0"/>
<name>A0A9E6MVW0_9PROT</name>
<evidence type="ECO:0000313" key="2">
    <source>
        <dbReference type="Proteomes" id="UP000683551"/>
    </source>
</evidence>
<sequence length="95" mass="10750">MKRTATPTFVLSIPLVVKPGEDRILIGRMEAGRRLYNATLGEALRRHGLLKQSKDWQYTRTISDKKLRGSEFQRLSKEAGFTPAAIITFARTCGR</sequence>
<accession>A0A9E6MVW0</accession>
<organism evidence="1 2">
    <name type="scientific">Ferrovum myxofaciens</name>
    <dbReference type="NCBI Taxonomy" id="416213"/>
    <lineage>
        <taxon>Bacteria</taxon>
        <taxon>Pseudomonadati</taxon>
        <taxon>Pseudomonadota</taxon>
        <taxon>Betaproteobacteria</taxon>
        <taxon>Ferrovales</taxon>
        <taxon>Ferrovaceae</taxon>
        <taxon>Ferrovum</taxon>
    </lineage>
</organism>
<dbReference type="RefSeq" id="WP_273143513.1">
    <property type="nucleotide sequence ID" value="NZ_CP053675.1"/>
</dbReference>
<evidence type="ECO:0000313" key="1">
    <source>
        <dbReference type="EMBL" id="QWY76353.1"/>
    </source>
</evidence>
<dbReference type="EMBL" id="CP071137">
    <property type="protein sequence ID" value="QWY76353.1"/>
    <property type="molecule type" value="Genomic_DNA"/>
</dbReference>
<proteinExistence type="predicted"/>
<gene>
    <name evidence="1" type="ORF">JZL65_07470</name>
</gene>
<protein>
    <submittedName>
        <fullName evidence="1">Uncharacterized protein</fullName>
    </submittedName>
</protein>
<reference evidence="1" key="1">
    <citation type="submission" date="2021-02" db="EMBL/GenBank/DDBJ databases">
        <title>Comparative genomics of Ferrovum myxofaciens strains, predominant extremophile bacteria forming large biofilm stalactites in acid mine ecosystems.</title>
        <authorList>
            <person name="Burkartova K."/>
            <person name="Ridl J."/>
            <person name="Pajer P."/>
            <person name="Falteisek L."/>
        </authorList>
    </citation>
    <scope>NUCLEOTIDE SEQUENCE</scope>
    <source>
        <strain evidence="1">MI1III</strain>
    </source>
</reference>
<dbReference type="Proteomes" id="UP000683551">
    <property type="component" value="Chromosome"/>
</dbReference>